<evidence type="ECO:0000313" key="7">
    <source>
        <dbReference type="Proteomes" id="UP000245609"/>
    </source>
</evidence>
<keyword evidence="7" id="KW-1185">Reference proteome</keyword>
<dbReference type="InterPro" id="IPR019775">
    <property type="entry name" value="WD40_repeat_CS"/>
</dbReference>
<dbReference type="InterPro" id="IPR045227">
    <property type="entry name" value="WDR18/Ipi3/RID3"/>
</dbReference>
<dbReference type="SMART" id="SM00320">
    <property type="entry name" value="WD40"/>
    <property type="match status" value="4"/>
</dbReference>
<dbReference type="InterPro" id="IPR020472">
    <property type="entry name" value="WD40_PAC1"/>
</dbReference>
<evidence type="ECO:0000256" key="5">
    <source>
        <dbReference type="SAM" id="MobiDB-lite"/>
    </source>
</evidence>
<dbReference type="SUPFAM" id="SSF50978">
    <property type="entry name" value="WD40 repeat-like"/>
    <property type="match status" value="1"/>
</dbReference>
<dbReference type="PANTHER" id="PTHR18763:SF0">
    <property type="entry name" value="WD REPEAT-CONTAINING PROTEIN 18"/>
    <property type="match status" value="1"/>
</dbReference>
<dbReference type="PROSITE" id="PS00678">
    <property type="entry name" value="WD_REPEATS_1"/>
    <property type="match status" value="1"/>
</dbReference>
<accession>A0A2T9ZEX7</accession>
<comment type="caution">
    <text evidence="6">The sequence shown here is derived from an EMBL/GenBank/DDBJ whole genome shotgun (WGS) entry which is preliminary data.</text>
</comment>
<evidence type="ECO:0008006" key="8">
    <source>
        <dbReference type="Google" id="ProtNLM"/>
    </source>
</evidence>
<dbReference type="InterPro" id="IPR015943">
    <property type="entry name" value="WD40/YVTN_repeat-like_dom_sf"/>
</dbReference>
<dbReference type="GO" id="GO:0005656">
    <property type="term" value="C:nuclear pre-replicative complex"/>
    <property type="evidence" value="ECO:0007669"/>
    <property type="project" value="TreeGrafter"/>
</dbReference>
<dbReference type="PROSITE" id="PS50294">
    <property type="entry name" value="WD_REPEATS_REGION"/>
    <property type="match status" value="1"/>
</dbReference>
<dbReference type="EMBL" id="MBFS01000277">
    <property type="protein sequence ID" value="PVV03115.1"/>
    <property type="molecule type" value="Genomic_DNA"/>
</dbReference>
<dbReference type="GO" id="GO:0006364">
    <property type="term" value="P:rRNA processing"/>
    <property type="evidence" value="ECO:0007669"/>
    <property type="project" value="TreeGrafter"/>
</dbReference>
<dbReference type="InterPro" id="IPR001680">
    <property type="entry name" value="WD40_rpt"/>
</dbReference>
<dbReference type="Gene3D" id="2.130.10.10">
    <property type="entry name" value="YVTN repeat-like/Quinoprotein amine dehydrogenase"/>
    <property type="match status" value="2"/>
</dbReference>
<feature type="repeat" description="WD" evidence="4">
    <location>
        <begin position="331"/>
        <end position="372"/>
    </location>
</feature>
<dbReference type="PROSITE" id="PS50082">
    <property type="entry name" value="WD_REPEATS_2"/>
    <property type="match status" value="2"/>
</dbReference>
<dbReference type="GO" id="GO:0120330">
    <property type="term" value="C:rixosome complex"/>
    <property type="evidence" value="ECO:0007669"/>
    <property type="project" value="TreeGrafter"/>
</dbReference>
<proteinExistence type="inferred from homology"/>
<feature type="region of interest" description="Disordered" evidence="5">
    <location>
        <begin position="592"/>
        <end position="617"/>
    </location>
</feature>
<dbReference type="Proteomes" id="UP000245609">
    <property type="component" value="Unassembled WGS sequence"/>
</dbReference>
<feature type="repeat" description="WD" evidence="4">
    <location>
        <begin position="123"/>
        <end position="154"/>
    </location>
</feature>
<dbReference type="Pfam" id="PF00400">
    <property type="entry name" value="WD40"/>
    <property type="match status" value="4"/>
</dbReference>
<evidence type="ECO:0000256" key="4">
    <source>
        <dbReference type="PROSITE-ProRule" id="PRU00221"/>
    </source>
</evidence>
<evidence type="ECO:0000256" key="2">
    <source>
        <dbReference type="ARBA" id="ARBA00022574"/>
    </source>
</evidence>
<sequence>MFSELVLAASKDSDSINIYDFRLGTSLGSLNSISTDTQYSFLLSPLSNSNESIPWVLAVSNSALTGFVYNLTLENKSCKLKFPLPEKISCITISPSGTYIFGGSFSGKIYCWIASTGSLLRVWEAHYGPVTCLLTSADESVILSAGEDANTHVWLLTRTLDIFQSELPTPEVSFSEHTMPVTSIYISSTGTANRGFMNSRPRVFTGGMDQSVKCWEIGPKYNQSFEKETNKTTRFQFESKLLTTWLLPSALKSIVLDKMETKLFCGCQNGVIYRLDLYLKKSQLDVSQYYAVGGKGLVIEVDQSSNPTGTDSSAKEKQPTIENSPYSSNKFVGHEKSISSISLSIDDRLLVSGSADNTVKVWDIYSGQCIRTLNASQKQQKKAKPANIQKIATMVDSGISQVTTFIKPPALGGASASLRIAKGGENVTFGSNFSLFDPNIESLNLNKADNMLNFSQTTPSNITILNRIPISASDPVDLLDNKDSKDCIKSSLYDAQPSLYSISRYFNPTSNNVSNSSFSPQTFSSVGDIAFSIQSLEDSFSLKTEESLREQITKLHEDVSEIASRYEKLVDLNTNLYNFTVNKVLSSNSQPLNTEKEISQDVANLSKDSKAKKPKRK</sequence>
<dbReference type="STRING" id="133381.A0A2T9ZEX7"/>
<keyword evidence="2 4" id="KW-0853">WD repeat</keyword>
<feature type="region of interest" description="Disordered" evidence="5">
    <location>
        <begin position="303"/>
        <end position="328"/>
    </location>
</feature>
<keyword evidence="3" id="KW-0677">Repeat</keyword>
<feature type="compositionally biased region" description="Polar residues" evidence="5">
    <location>
        <begin position="303"/>
        <end position="312"/>
    </location>
</feature>
<reference evidence="6 7" key="1">
    <citation type="journal article" date="2018" name="MBio">
        <title>Comparative Genomics Reveals the Core Gene Toolbox for the Fungus-Insect Symbiosis.</title>
        <authorList>
            <person name="Wang Y."/>
            <person name="Stata M."/>
            <person name="Wang W."/>
            <person name="Stajich J.E."/>
            <person name="White M.M."/>
            <person name="Moncalvo J.M."/>
        </authorList>
    </citation>
    <scope>NUCLEOTIDE SEQUENCE [LARGE SCALE GENOMIC DNA]</scope>
    <source>
        <strain evidence="6 7">SC-DP-2</strain>
    </source>
</reference>
<dbReference type="OrthoDB" id="245697at2759"/>
<dbReference type="AlphaFoldDB" id="A0A2T9ZEX7"/>
<evidence type="ECO:0000256" key="3">
    <source>
        <dbReference type="ARBA" id="ARBA00022737"/>
    </source>
</evidence>
<gene>
    <name evidence="6" type="ORF">BB560_002418</name>
</gene>
<dbReference type="GO" id="GO:0006261">
    <property type="term" value="P:DNA-templated DNA replication"/>
    <property type="evidence" value="ECO:0007669"/>
    <property type="project" value="TreeGrafter"/>
</dbReference>
<evidence type="ECO:0000313" key="6">
    <source>
        <dbReference type="EMBL" id="PVV03115.1"/>
    </source>
</evidence>
<comment type="similarity">
    <text evidence="1">Belongs to the WD repeat IPI3/WDR18 family.</text>
</comment>
<protein>
    <recommendedName>
        <fullName evidence="8">Anaphase-promoting complex subunit 4 WD40 domain-containing protein</fullName>
    </recommendedName>
</protein>
<dbReference type="InterPro" id="IPR036322">
    <property type="entry name" value="WD40_repeat_dom_sf"/>
</dbReference>
<dbReference type="PANTHER" id="PTHR18763">
    <property type="entry name" value="WD-REPEAT PROTEIN 18"/>
    <property type="match status" value="1"/>
</dbReference>
<organism evidence="6 7">
    <name type="scientific">Smittium megazygosporum</name>
    <dbReference type="NCBI Taxonomy" id="133381"/>
    <lineage>
        <taxon>Eukaryota</taxon>
        <taxon>Fungi</taxon>
        <taxon>Fungi incertae sedis</taxon>
        <taxon>Zoopagomycota</taxon>
        <taxon>Kickxellomycotina</taxon>
        <taxon>Harpellomycetes</taxon>
        <taxon>Harpellales</taxon>
        <taxon>Legeriomycetaceae</taxon>
        <taxon>Smittium</taxon>
    </lineage>
</organism>
<evidence type="ECO:0000256" key="1">
    <source>
        <dbReference type="ARBA" id="ARBA00010143"/>
    </source>
</evidence>
<name>A0A2T9ZEX7_9FUNG</name>
<dbReference type="PRINTS" id="PR00320">
    <property type="entry name" value="GPROTEINBRPT"/>
</dbReference>